<dbReference type="EMBL" id="HE573025">
    <property type="protein sequence ID" value="CCC50606.1"/>
    <property type="molecule type" value="Genomic_DNA"/>
</dbReference>
<keyword evidence="1" id="KW-0472">Membrane</keyword>
<gene>
    <name evidence="2" type="ORF">TVY486_0904270</name>
</gene>
<evidence type="ECO:0000256" key="1">
    <source>
        <dbReference type="SAM" id="Phobius"/>
    </source>
</evidence>
<protein>
    <submittedName>
        <fullName evidence="2">Uncharacterized protein</fullName>
    </submittedName>
</protein>
<reference evidence="2" key="1">
    <citation type="journal article" date="2012" name="Proc. Natl. Acad. Sci. U.S.A.">
        <title>Antigenic diversity is generated by distinct evolutionary mechanisms in African trypanosome species.</title>
        <authorList>
            <person name="Jackson A.P."/>
            <person name="Berry A."/>
            <person name="Aslett M."/>
            <person name="Allison H.C."/>
            <person name="Burton P."/>
            <person name="Vavrova-Anderson J."/>
            <person name="Brown R."/>
            <person name="Browne H."/>
            <person name="Corton N."/>
            <person name="Hauser H."/>
            <person name="Gamble J."/>
            <person name="Gilderthorp R."/>
            <person name="Marcello L."/>
            <person name="McQuillan J."/>
            <person name="Otto T.D."/>
            <person name="Quail M.A."/>
            <person name="Sanders M.J."/>
            <person name="van Tonder A."/>
            <person name="Ginger M.L."/>
            <person name="Field M.C."/>
            <person name="Barry J.D."/>
            <person name="Hertz-Fowler C."/>
            <person name="Berriman M."/>
        </authorList>
    </citation>
    <scope>NUCLEOTIDE SEQUENCE</scope>
    <source>
        <strain evidence="2">Y486</strain>
    </source>
</reference>
<proteinExistence type="predicted"/>
<organism evidence="2">
    <name type="scientific">Trypanosoma vivax (strain Y486)</name>
    <dbReference type="NCBI Taxonomy" id="1055687"/>
    <lineage>
        <taxon>Eukaryota</taxon>
        <taxon>Discoba</taxon>
        <taxon>Euglenozoa</taxon>
        <taxon>Kinetoplastea</taxon>
        <taxon>Metakinetoplastina</taxon>
        <taxon>Trypanosomatida</taxon>
        <taxon>Trypanosomatidae</taxon>
        <taxon>Trypanosoma</taxon>
        <taxon>Duttonella</taxon>
    </lineage>
</organism>
<dbReference type="AlphaFoldDB" id="G0U2V2"/>
<name>G0U2V2_TRYVY</name>
<feature type="transmembrane region" description="Helical" evidence="1">
    <location>
        <begin position="93"/>
        <end position="113"/>
    </location>
</feature>
<sequence length="139" mass="15639">MTTYIRYTLNATISSYRRYKISHAPFFTFSFIVFSLLCLSCSTKRGNMQDKTVHEHGNTPGQERMGKVLVLSLHLCCRGISACPLSFPPNPIAASSTTVIRIIIIIIVNYFIIPHSPPSPVYFSTDVIGYHRGVTRLKQ</sequence>
<evidence type="ECO:0000313" key="2">
    <source>
        <dbReference type="EMBL" id="CCC50606.1"/>
    </source>
</evidence>
<keyword evidence="1" id="KW-1133">Transmembrane helix</keyword>
<feature type="transmembrane region" description="Helical" evidence="1">
    <location>
        <begin position="24"/>
        <end position="42"/>
    </location>
</feature>
<accession>G0U2V2</accession>
<keyword evidence="1" id="KW-0812">Transmembrane</keyword>